<reference evidence="2" key="1">
    <citation type="submission" date="2020-11" db="EMBL/GenBank/DDBJ databases">
        <title>Gallus gallus (Chicken) genome, bGalGal1, GRCg7b, maternal haplotype autosomes + Z &amp; W.</title>
        <authorList>
            <person name="Warren W."/>
            <person name="Formenti G."/>
            <person name="Fedrigo O."/>
            <person name="Haase B."/>
            <person name="Mountcastle J."/>
            <person name="Balacco J."/>
            <person name="Tracey A."/>
            <person name="Schneider V."/>
            <person name="Okimoto R."/>
            <person name="Cheng H."/>
            <person name="Hawken R."/>
            <person name="Howe K."/>
            <person name="Jarvis E.D."/>
        </authorList>
    </citation>
    <scope>NUCLEOTIDE SEQUENCE [LARGE SCALE GENOMIC DNA]</scope>
    <source>
        <strain evidence="2">Broiler</strain>
    </source>
</reference>
<organism evidence="2 3">
    <name type="scientific">Gallus gallus</name>
    <name type="common">Chicken</name>
    <dbReference type="NCBI Taxonomy" id="9031"/>
    <lineage>
        <taxon>Eukaryota</taxon>
        <taxon>Metazoa</taxon>
        <taxon>Chordata</taxon>
        <taxon>Craniata</taxon>
        <taxon>Vertebrata</taxon>
        <taxon>Euteleostomi</taxon>
        <taxon>Archelosauria</taxon>
        <taxon>Archosauria</taxon>
        <taxon>Dinosauria</taxon>
        <taxon>Saurischia</taxon>
        <taxon>Theropoda</taxon>
        <taxon>Coelurosauria</taxon>
        <taxon>Aves</taxon>
        <taxon>Neognathae</taxon>
        <taxon>Galloanserae</taxon>
        <taxon>Galliformes</taxon>
        <taxon>Phasianidae</taxon>
        <taxon>Phasianinae</taxon>
        <taxon>Gallus</taxon>
    </lineage>
</organism>
<protein>
    <submittedName>
        <fullName evidence="2">Uncharacterized protein</fullName>
    </submittedName>
</protein>
<feature type="chain" id="PRO_5044694461" evidence="1">
    <location>
        <begin position="29"/>
        <end position="105"/>
    </location>
</feature>
<proteinExistence type="predicted"/>
<evidence type="ECO:0000256" key="1">
    <source>
        <dbReference type="SAM" id="SignalP"/>
    </source>
</evidence>
<keyword evidence="3" id="KW-1185">Reference proteome</keyword>
<dbReference type="AlphaFoldDB" id="A0A8V1ABG6"/>
<evidence type="ECO:0000313" key="3">
    <source>
        <dbReference type="Proteomes" id="UP000000539"/>
    </source>
</evidence>
<evidence type="ECO:0000313" key="2">
    <source>
        <dbReference type="Ensembl" id="ENSGALP00010040574.1"/>
    </source>
</evidence>
<feature type="signal peptide" evidence="1">
    <location>
        <begin position="1"/>
        <end position="28"/>
    </location>
</feature>
<dbReference type="Ensembl" id="ENSGALT00010066297.1">
    <property type="protein sequence ID" value="ENSGALP00010040563.1"/>
    <property type="gene ID" value="ENSGALG00010027347.1"/>
</dbReference>
<name>A0A8V1ABG6_CHICK</name>
<accession>A0A8V1ABG6</accession>
<dbReference type="Gene3D" id="3.10.20.370">
    <property type="match status" value="1"/>
</dbReference>
<dbReference type="Ensembl" id="ENSGALT00010066294.1">
    <property type="protein sequence ID" value="ENSGALP00010040560.1"/>
    <property type="gene ID" value="ENSGALG00010027344.1"/>
</dbReference>
<reference evidence="2" key="2">
    <citation type="submission" date="2025-05" db="UniProtKB">
        <authorList>
            <consortium name="Ensembl"/>
        </authorList>
    </citation>
    <scope>IDENTIFICATION</scope>
    <source>
        <strain evidence="2">broiler</strain>
    </source>
</reference>
<dbReference type="GeneTree" id="ENSGT01140000284332"/>
<dbReference type="Ensembl" id="ENSGALT00010066308.1">
    <property type="protein sequence ID" value="ENSGALP00010040574.1"/>
    <property type="gene ID" value="ENSGALG00010027349.1"/>
</dbReference>
<keyword evidence="1" id="KW-0732">Signal</keyword>
<sequence>AAPWSQPHTRNLGMEPGLLMAFIHLIAGLMSSPAPGGLPGLDKTSEMRESALGVLVEHTGSWKSPAGYFSRWLDRISKGWPSLLGAVAALVLLAQEARRLTLGQR</sequence>
<dbReference type="Proteomes" id="UP000000539">
    <property type="component" value="Chromosome 12"/>
</dbReference>